<dbReference type="VEuPathDB" id="FungiDB:SMAC_09629"/>
<protein>
    <submittedName>
        <fullName evidence="1">Uncharacterized protein</fullName>
    </submittedName>
</protein>
<dbReference type="EMBL" id="NMPR01000309">
    <property type="protein sequence ID" value="KAA8622137.1"/>
    <property type="molecule type" value="Genomic_DNA"/>
</dbReference>
<comment type="caution">
    <text evidence="1">The sequence shown here is derived from an EMBL/GenBank/DDBJ whole genome shotgun (WGS) entry which is preliminary data.</text>
</comment>
<dbReference type="Proteomes" id="UP000433876">
    <property type="component" value="Unassembled WGS sequence"/>
</dbReference>
<evidence type="ECO:0000313" key="2">
    <source>
        <dbReference type="Proteomes" id="UP000433876"/>
    </source>
</evidence>
<gene>
    <name evidence="1" type="ORF">SMACR_09629</name>
</gene>
<organism evidence="1 2">
    <name type="scientific">Sordaria macrospora</name>
    <dbReference type="NCBI Taxonomy" id="5147"/>
    <lineage>
        <taxon>Eukaryota</taxon>
        <taxon>Fungi</taxon>
        <taxon>Dikarya</taxon>
        <taxon>Ascomycota</taxon>
        <taxon>Pezizomycotina</taxon>
        <taxon>Sordariomycetes</taxon>
        <taxon>Sordariomycetidae</taxon>
        <taxon>Sordariales</taxon>
        <taxon>Sordariaceae</taxon>
        <taxon>Sordaria</taxon>
    </lineage>
</organism>
<reference evidence="1 2" key="1">
    <citation type="submission" date="2017-07" db="EMBL/GenBank/DDBJ databases">
        <title>Genome sequence of the Sordaria macrospora wild type strain R19027.</title>
        <authorList>
            <person name="Nowrousian M."/>
            <person name="Teichert I."/>
            <person name="Kueck U."/>
        </authorList>
    </citation>
    <scope>NUCLEOTIDE SEQUENCE [LARGE SCALE GENOMIC DNA]</scope>
    <source>
        <strain evidence="1 2">R19027</strain>
        <tissue evidence="1">Mycelium</tissue>
    </source>
</reference>
<evidence type="ECO:0000313" key="1">
    <source>
        <dbReference type="EMBL" id="KAA8622137.1"/>
    </source>
</evidence>
<accession>A0A8S8ZC91</accession>
<name>A0A8S8ZC91_SORMA</name>
<dbReference type="AlphaFoldDB" id="A0A8S8ZC91"/>
<proteinExistence type="predicted"/>
<sequence>MVWKIMLLLAEEPSIQKAWKAFFNTGPSVIPYWIITRMFKLNFMFKAYATFGARKEDFKPLIRVAINNLLASPLIARLTAKPRVELAAKIQNEILNGQKTDDLAIASRVKKEANHAGAAQLSLEQAVQQQAEPLQIAENEYVQIQDAHSALVVMEEDQPQRAQAAAGTKAPARL</sequence>